<proteinExistence type="predicted"/>
<feature type="non-terminal residue" evidence="2">
    <location>
        <position position="1"/>
    </location>
</feature>
<feature type="region of interest" description="Disordered" evidence="1">
    <location>
        <begin position="314"/>
        <end position="345"/>
    </location>
</feature>
<keyword evidence="3" id="KW-1185">Reference proteome</keyword>
<evidence type="ECO:0000313" key="3">
    <source>
        <dbReference type="Proteomes" id="UP000649617"/>
    </source>
</evidence>
<dbReference type="Proteomes" id="UP000649617">
    <property type="component" value="Unassembled WGS sequence"/>
</dbReference>
<accession>A0A812QL64</accession>
<dbReference type="AlphaFoldDB" id="A0A812QL64"/>
<dbReference type="OrthoDB" id="441085at2759"/>
<reference evidence="2" key="1">
    <citation type="submission" date="2021-02" db="EMBL/GenBank/DDBJ databases">
        <authorList>
            <person name="Dougan E. K."/>
            <person name="Rhodes N."/>
            <person name="Thang M."/>
            <person name="Chan C."/>
        </authorList>
    </citation>
    <scope>NUCLEOTIDE SEQUENCE</scope>
</reference>
<dbReference type="EMBL" id="CAJNIZ010017013">
    <property type="protein sequence ID" value="CAE7392540.1"/>
    <property type="molecule type" value="Genomic_DNA"/>
</dbReference>
<sequence>VPIGLQCKICQQFKTVRAFASYEDDRSKVREAMKTDFSLDGAANLAARSALAAVVGTWEACQRFAEKEAELKAAARELGIPRPVAQTDRSAMKTSYESSFGVLEDSLEPSDEYLASKLEEIESREPCASPLSEVTSKRSAKTAKTMGIQTTVDHSGAVRIVRSKQKGSLPQGAEELRTILKVEGNTWCFLSAKFRNREILRNMRPSCWEEYTNFLLGERCYLMKIHGGKGADASPLRPPWHILLSFEFELRKEAIKRALKENKPIAQTLQDVCKDPELKERFFTSPIALQPQALEPGFLKRAWSGNGFGKGNGWPSDVPFNKGTGKKGGNKGKPNAGGRSANSLIDRTPDGREVCFAFNAQGCDGSCGRVRICRVRGCGAAHAVWEHFQKLSLGDTSNKKDAN</sequence>
<evidence type="ECO:0000256" key="1">
    <source>
        <dbReference type="SAM" id="MobiDB-lite"/>
    </source>
</evidence>
<name>A0A812QL64_SYMPI</name>
<organism evidence="2 3">
    <name type="scientific">Symbiodinium pilosum</name>
    <name type="common">Dinoflagellate</name>
    <dbReference type="NCBI Taxonomy" id="2952"/>
    <lineage>
        <taxon>Eukaryota</taxon>
        <taxon>Sar</taxon>
        <taxon>Alveolata</taxon>
        <taxon>Dinophyceae</taxon>
        <taxon>Suessiales</taxon>
        <taxon>Symbiodiniaceae</taxon>
        <taxon>Symbiodinium</taxon>
    </lineage>
</organism>
<protein>
    <submittedName>
        <fullName evidence="2">Uncharacterized protein</fullName>
    </submittedName>
</protein>
<comment type="caution">
    <text evidence="2">The sequence shown here is derived from an EMBL/GenBank/DDBJ whole genome shotgun (WGS) entry which is preliminary data.</text>
</comment>
<evidence type="ECO:0000313" key="2">
    <source>
        <dbReference type="EMBL" id="CAE7392540.1"/>
    </source>
</evidence>
<gene>
    <name evidence="2" type="ORF">SPIL2461_LOCUS9635</name>
</gene>